<proteinExistence type="predicted"/>
<dbReference type="RefSeq" id="WP_133903325.1">
    <property type="nucleotide sequence ID" value="NZ_SOCP01000005.1"/>
</dbReference>
<protein>
    <submittedName>
        <fullName evidence="1">Alkylation response protein AidB-like acyl-CoA dehydrogenase</fullName>
    </submittedName>
</protein>
<reference evidence="1 2" key="1">
    <citation type="submission" date="2019-03" db="EMBL/GenBank/DDBJ databases">
        <title>Genomic Encyclopedia of Archaeal and Bacterial Type Strains, Phase II (KMG-II): from individual species to whole genera.</title>
        <authorList>
            <person name="Goeker M."/>
        </authorList>
    </citation>
    <scope>NUCLEOTIDE SEQUENCE [LARGE SCALE GENOMIC DNA]</scope>
    <source>
        <strain evidence="1 2">DSM 45499</strain>
    </source>
</reference>
<sequence>MPVLLSTTAPKPLPLPRSTRTVAEEVRRLADGGELTLPLPGVDTGRRWTALAALGRTDLAVARLAEGHVDALAILAEAGRPSVPDALYGVWAARSGGTGAELTPNGLEGTVRFCSGLTALDRALVVATTPGGDGSTCRLVDVDLRAPGIVREPEHWQAIGMDASDSGDVRFDALEVTPDMVVGPPGWYLSRPGFVLGGGGVAAVWLGGTAGVVDDVLASLASKADEHQLAHLGAVHTALRCAEALLADAATRVDTAPETDHTLLMSTCRAAAERAAWETLDRVPRITGATPLCRDHAFAQRLADLQVYVRQHHAERDLAALGRAVLTEAAPR</sequence>
<dbReference type="Proteomes" id="UP000294927">
    <property type="component" value="Unassembled WGS sequence"/>
</dbReference>
<dbReference type="AlphaFoldDB" id="A0A4R7VR15"/>
<gene>
    <name evidence="1" type="ORF">CLV71_10524</name>
</gene>
<evidence type="ECO:0000313" key="2">
    <source>
        <dbReference type="Proteomes" id="UP000294927"/>
    </source>
</evidence>
<comment type="caution">
    <text evidence="1">The sequence shown here is derived from an EMBL/GenBank/DDBJ whole genome shotgun (WGS) entry which is preliminary data.</text>
</comment>
<keyword evidence="2" id="KW-1185">Reference proteome</keyword>
<dbReference type="SUPFAM" id="SSF56645">
    <property type="entry name" value="Acyl-CoA dehydrogenase NM domain-like"/>
    <property type="match status" value="1"/>
</dbReference>
<dbReference type="EMBL" id="SOCP01000005">
    <property type="protein sequence ID" value="TDV51895.1"/>
    <property type="molecule type" value="Genomic_DNA"/>
</dbReference>
<accession>A0A4R7VR15</accession>
<organism evidence="1 2">
    <name type="scientific">Actinophytocola oryzae</name>
    <dbReference type="NCBI Taxonomy" id="502181"/>
    <lineage>
        <taxon>Bacteria</taxon>
        <taxon>Bacillati</taxon>
        <taxon>Actinomycetota</taxon>
        <taxon>Actinomycetes</taxon>
        <taxon>Pseudonocardiales</taxon>
        <taxon>Pseudonocardiaceae</taxon>
    </lineage>
</organism>
<dbReference type="OrthoDB" id="107064at2"/>
<dbReference type="InterPro" id="IPR036250">
    <property type="entry name" value="AcylCo_DH-like_C"/>
</dbReference>
<evidence type="ECO:0000313" key="1">
    <source>
        <dbReference type="EMBL" id="TDV51895.1"/>
    </source>
</evidence>
<name>A0A4R7VR15_9PSEU</name>
<dbReference type="Gene3D" id="1.20.140.10">
    <property type="entry name" value="Butyryl-CoA Dehydrogenase, subunit A, domain 3"/>
    <property type="match status" value="1"/>
</dbReference>
<dbReference type="Gene3D" id="2.40.110.10">
    <property type="entry name" value="Butyryl-CoA Dehydrogenase, subunit A, domain 2"/>
    <property type="match status" value="1"/>
</dbReference>
<dbReference type="SUPFAM" id="SSF47203">
    <property type="entry name" value="Acyl-CoA dehydrogenase C-terminal domain-like"/>
    <property type="match status" value="1"/>
</dbReference>
<dbReference type="InterPro" id="IPR046373">
    <property type="entry name" value="Acyl-CoA_Oxase/DH_mid-dom_sf"/>
</dbReference>
<dbReference type="InterPro" id="IPR009100">
    <property type="entry name" value="AcylCoA_DH/oxidase_NM_dom_sf"/>
</dbReference>
<dbReference type="GO" id="GO:0016627">
    <property type="term" value="F:oxidoreductase activity, acting on the CH-CH group of donors"/>
    <property type="evidence" value="ECO:0007669"/>
    <property type="project" value="InterPro"/>
</dbReference>